<proteinExistence type="predicted"/>
<evidence type="ECO:0000313" key="2">
    <source>
        <dbReference type="EMBL" id="VAW11021.1"/>
    </source>
</evidence>
<keyword evidence="1" id="KW-0812">Transmembrane</keyword>
<dbReference type="InterPro" id="IPR025961">
    <property type="entry name" value="Metal_resist"/>
</dbReference>
<dbReference type="AlphaFoldDB" id="A0A3B0SX63"/>
<dbReference type="Pfam" id="PF13801">
    <property type="entry name" value="Metal_resist"/>
    <property type="match status" value="1"/>
</dbReference>
<gene>
    <name evidence="2" type="ORF">MNBD_ALPHA09-1033</name>
</gene>
<name>A0A3B0SX63_9ZZZZ</name>
<dbReference type="EMBL" id="UOEM01000026">
    <property type="protein sequence ID" value="VAW11021.1"/>
    <property type="molecule type" value="Genomic_DNA"/>
</dbReference>
<sequence>MSQDASAGQTPPPLRPLRTRRWVKVVLVVSVAFNLVVLGAIGGHFLKMGRGDRFMAGGDWAQSLNLIRTLPRERRRMIFDEFQSQREDLRRDRRAISDARSRVGEALRSGQPETYRRAFEDLANAEAKALRRFRILMADVASRLTEKERARLARHLQRMRGRH</sequence>
<evidence type="ECO:0008006" key="3">
    <source>
        <dbReference type="Google" id="ProtNLM"/>
    </source>
</evidence>
<accession>A0A3B0SX63</accession>
<keyword evidence="1" id="KW-1133">Transmembrane helix</keyword>
<keyword evidence="1" id="KW-0472">Membrane</keyword>
<reference evidence="2" key="1">
    <citation type="submission" date="2018-06" db="EMBL/GenBank/DDBJ databases">
        <authorList>
            <person name="Zhirakovskaya E."/>
        </authorList>
    </citation>
    <scope>NUCLEOTIDE SEQUENCE</scope>
</reference>
<feature type="transmembrane region" description="Helical" evidence="1">
    <location>
        <begin position="22"/>
        <end position="46"/>
    </location>
</feature>
<evidence type="ECO:0000256" key="1">
    <source>
        <dbReference type="SAM" id="Phobius"/>
    </source>
</evidence>
<organism evidence="2">
    <name type="scientific">hydrothermal vent metagenome</name>
    <dbReference type="NCBI Taxonomy" id="652676"/>
    <lineage>
        <taxon>unclassified sequences</taxon>
        <taxon>metagenomes</taxon>
        <taxon>ecological metagenomes</taxon>
    </lineage>
</organism>
<protein>
    <recommendedName>
        <fullName evidence="3">Periplasmic heavy metal sensor</fullName>
    </recommendedName>
</protein>